<comment type="similarity">
    <text evidence="1">Belongs to the GppA/Ppx family.</text>
</comment>
<accession>A0ABW4J3P0</accession>
<evidence type="ECO:0000256" key="1">
    <source>
        <dbReference type="ARBA" id="ARBA00007125"/>
    </source>
</evidence>
<evidence type="ECO:0000259" key="2">
    <source>
        <dbReference type="Pfam" id="PF02541"/>
    </source>
</evidence>
<dbReference type="RefSeq" id="WP_125714616.1">
    <property type="nucleotide sequence ID" value="NZ_JBHTOP010000001.1"/>
</dbReference>
<feature type="domain" description="Ppx/GppA phosphatase C-terminal" evidence="3">
    <location>
        <begin position="322"/>
        <end position="480"/>
    </location>
</feature>
<dbReference type="Pfam" id="PF21447">
    <property type="entry name" value="Ppx-GppA_III"/>
    <property type="match status" value="1"/>
</dbReference>
<protein>
    <submittedName>
        <fullName evidence="4">Exopolyphosphatase</fullName>
    </submittedName>
</protein>
<evidence type="ECO:0000259" key="3">
    <source>
        <dbReference type="Pfam" id="PF21447"/>
    </source>
</evidence>
<reference evidence="5" key="1">
    <citation type="journal article" date="2019" name="Int. J. Syst. Evol. Microbiol.">
        <title>The Global Catalogue of Microorganisms (GCM) 10K type strain sequencing project: providing services to taxonomists for standard genome sequencing and annotation.</title>
        <authorList>
            <consortium name="The Broad Institute Genomics Platform"/>
            <consortium name="The Broad Institute Genome Sequencing Center for Infectious Disease"/>
            <person name="Wu L."/>
            <person name="Ma J."/>
        </authorList>
    </citation>
    <scope>NUCLEOTIDE SEQUENCE [LARGE SCALE GENOMIC DNA]</scope>
    <source>
        <strain evidence="5">CCM 8896</strain>
    </source>
</reference>
<evidence type="ECO:0000313" key="4">
    <source>
        <dbReference type="EMBL" id="MFD1670528.1"/>
    </source>
</evidence>
<dbReference type="Proteomes" id="UP001597267">
    <property type="component" value="Unassembled WGS sequence"/>
</dbReference>
<evidence type="ECO:0000313" key="5">
    <source>
        <dbReference type="Proteomes" id="UP001597267"/>
    </source>
</evidence>
<dbReference type="Gene3D" id="3.30.420.150">
    <property type="entry name" value="Exopolyphosphatase. Domain 2"/>
    <property type="match status" value="1"/>
</dbReference>
<proteinExistence type="inferred from homology"/>
<dbReference type="SUPFAM" id="SSF53067">
    <property type="entry name" value="Actin-like ATPase domain"/>
    <property type="match status" value="2"/>
</dbReference>
<comment type="caution">
    <text evidence="4">The sequence shown here is derived from an EMBL/GenBank/DDBJ whole genome shotgun (WGS) entry which is preliminary data.</text>
</comment>
<dbReference type="SUPFAM" id="SSF109604">
    <property type="entry name" value="HD-domain/PDEase-like"/>
    <property type="match status" value="1"/>
</dbReference>
<feature type="domain" description="Ppx/GppA phosphatase N-terminal" evidence="2">
    <location>
        <begin position="24"/>
        <end position="305"/>
    </location>
</feature>
<dbReference type="Pfam" id="PF02541">
    <property type="entry name" value="Ppx-GppA"/>
    <property type="match status" value="1"/>
</dbReference>
<dbReference type="Gene3D" id="3.30.420.40">
    <property type="match status" value="1"/>
</dbReference>
<gene>
    <name evidence="4" type="ORF">ACFQ5M_00290</name>
</gene>
<dbReference type="InterPro" id="IPR043129">
    <property type="entry name" value="ATPase_NBD"/>
</dbReference>
<dbReference type="InterPro" id="IPR003607">
    <property type="entry name" value="HD/PDEase_dom"/>
</dbReference>
<dbReference type="CDD" id="cd00077">
    <property type="entry name" value="HDc"/>
    <property type="match status" value="1"/>
</dbReference>
<dbReference type="PANTHER" id="PTHR30005:SF0">
    <property type="entry name" value="RETROGRADE REGULATION PROTEIN 2"/>
    <property type="match status" value="1"/>
</dbReference>
<dbReference type="PANTHER" id="PTHR30005">
    <property type="entry name" value="EXOPOLYPHOSPHATASE"/>
    <property type="match status" value="1"/>
</dbReference>
<organism evidence="4 5">
    <name type="scientific">Agrilactobacillus yilanensis</name>
    <dbReference type="NCBI Taxonomy" id="2485997"/>
    <lineage>
        <taxon>Bacteria</taxon>
        <taxon>Bacillati</taxon>
        <taxon>Bacillota</taxon>
        <taxon>Bacilli</taxon>
        <taxon>Lactobacillales</taxon>
        <taxon>Lactobacillaceae</taxon>
        <taxon>Agrilactobacillus</taxon>
    </lineage>
</organism>
<dbReference type="InterPro" id="IPR048950">
    <property type="entry name" value="Ppx_GppA_C"/>
</dbReference>
<dbReference type="InterPro" id="IPR050273">
    <property type="entry name" value="GppA/Ppx_hydrolase"/>
</dbReference>
<dbReference type="Gene3D" id="1.10.3210.10">
    <property type="entry name" value="Hypothetical protein af1432"/>
    <property type="match status" value="1"/>
</dbReference>
<keyword evidence="5" id="KW-1185">Reference proteome</keyword>
<dbReference type="EMBL" id="JBHTOP010000001">
    <property type="protein sequence ID" value="MFD1670528.1"/>
    <property type="molecule type" value="Genomic_DNA"/>
</dbReference>
<sequence length="512" mass="58523">MVRKQQLYAVIVIGAQNIFMQIVDLASAQIVESVRYDIDLGEDVFSEKQIHSQTVNEIYEALQAIIGLLKDYQIKNYRCYATHSFHEAENAEYVREQLYERTGFEIHWSSESQEALYRNLATYTYMPDFSDVIEKNAILLDISSGSVALTAYKKGKFMFSKNLKLGPLRVYEVMRDVKDAVPNYVEVLKDYVASSLVDFIRLLPDASEIHNVILMGSAMSVFEPMTENSAHTLKFSIKEFDAIYSEVVHGNDQFVVKKYNVDRSDVPQVLPVMILVNQLLKSFDIQTLWVTALKLIDGMTASVLQNKQDLDISLNQKQQILTSARNIAKRYHVEEKHQDFVIKYSLQLFDRLKKLHGMGAKERLILELAAVLDDVGSYINNHNHYAHSDYIIQNSEIIGLSNVDLKMVAAVARYHSSHTPSSELKRFRDLPIDQRMIIAKLAAILRLADALDASRQQKIKAIRVSLKSTTQLVIQATANDDIELERWIFKKKGEFFESVFGVQPILKGRVKL</sequence>
<name>A0ABW4J3P0_9LACO</name>
<dbReference type="InterPro" id="IPR003695">
    <property type="entry name" value="Ppx_GppA_N"/>
</dbReference>